<sequence length="296" mass="33163">MSNTIQMGDTRIIEGRYCRVTRSVLQVTGNTCTASFDPDWIAVGSNAPDASPTDKLAWAIGNHPGTHFLGMLKTDEQLEEWVACKDASIRIAKCVAAGGLANPDFEEELRTGDLDPSKLRRSQLSARLYVVMWNLIEADERRIVESMKLNWHCPFDNGLGLFNTLLNQDLGQDFANCLKPRHVFKANDLKRNAMLKRKSHKGTLTKVERAELYRIIDSQVPTPNWCERFADVCNALARRGHAPIATALDDYGRAIAALSDTQIREQCGPANNARRQHSYSWVNGRRLQGIQPGWKG</sequence>
<accession>A0ABY3PLJ6</accession>
<dbReference type="EMBL" id="CP063845">
    <property type="protein sequence ID" value="UFP94469.1"/>
    <property type="molecule type" value="Genomic_DNA"/>
</dbReference>
<organism evidence="1 2">
    <name type="scientific">Gloeobacter morelensis MG652769</name>
    <dbReference type="NCBI Taxonomy" id="2781736"/>
    <lineage>
        <taxon>Bacteria</taxon>
        <taxon>Bacillati</taxon>
        <taxon>Cyanobacteriota</taxon>
        <taxon>Cyanophyceae</taxon>
        <taxon>Gloeobacterales</taxon>
        <taxon>Gloeobacteraceae</taxon>
        <taxon>Gloeobacter</taxon>
        <taxon>Gloeobacter morelensis</taxon>
    </lineage>
</organism>
<name>A0ABY3PLJ6_9CYAN</name>
<keyword evidence="2" id="KW-1185">Reference proteome</keyword>
<gene>
    <name evidence="1" type="ORF">ISF26_22460</name>
</gene>
<dbReference type="Proteomes" id="UP001054846">
    <property type="component" value="Chromosome"/>
</dbReference>
<dbReference type="RefSeq" id="WP_230841521.1">
    <property type="nucleotide sequence ID" value="NZ_CP063845.1"/>
</dbReference>
<evidence type="ECO:0000313" key="1">
    <source>
        <dbReference type="EMBL" id="UFP94469.1"/>
    </source>
</evidence>
<proteinExistence type="predicted"/>
<evidence type="ECO:0000313" key="2">
    <source>
        <dbReference type="Proteomes" id="UP001054846"/>
    </source>
</evidence>
<protein>
    <submittedName>
        <fullName evidence="1">Uncharacterized protein</fullName>
    </submittedName>
</protein>
<reference evidence="1 2" key="1">
    <citation type="journal article" date="2021" name="Genome Biol. Evol.">
        <title>Complete Genome Sequencing of a Novel Gloeobacter Species from a Waterfall Cave in Mexico.</title>
        <authorList>
            <person name="Saw J.H."/>
            <person name="Cardona T."/>
            <person name="Montejano G."/>
        </authorList>
    </citation>
    <scope>NUCLEOTIDE SEQUENCE [LARGE SCALE GENOMIC DNA]</scope>
    <source>
        <strain evidence="1">MG652769</strain>
    </source>
</reference>